<keyword evidence="2" id="KW-1185">Reference proteome</keyword>
<sequence length="47" mass="5596">MRTQNPTLPRHDQPPLPASRLTPDFWFIRGERTWKLVSMRSMPFLEG</sequence>
<dbReference type="EMBL" id="NIDE01000014">
    <property type="protein sequence ID" value="OWK37800.1"/>
    <property type="molecule type" value="Genomic_DNA"/>
</dbReference>
<reference evidence="2" key="1">
    <citation type="submission" date="2017-06" db="EMBL/GenBank/DDBJ databases">
        <title>Genome analysis of Fimbriiglobus ruber SP5, the first member of the order Planctomycetales with confirmed chitinolytic capability.</title>
        <authorList>
            <person name="Ravin N.V."/>
            <person name="Rakitin A.L."/>
            <person name="Ivanova A.A."/>
            <person name="Beletsky A.V."/>
            <person name="Kulichevskaya I.S."/>
            <person name="Mardanov A.V."/>
            <person name="Dedysh S.N."/>
        </authorList>
    </citation>
    <scope>NUCLEOTIDE SEQUENCE [LARGE SCALE GENOMIC DNA]</scope>
    <source>
        <strain evidence="2">SP5</strain>
    </source>
</reference>
<name>A0A225D877_9BACT</name>
<protein>
    <submittedName>
        <fullName evidence="1">Uncharacterized protein</fullName>
    </submittedName>
</protein>
<evidence type="ECO:0000313" key="1">
    <source>
        <dbReference type="EMBL" id="OWK37800.1"/>
    </source>
</evidence>
<gene>
    <name evidence="1" type="ORF">FRUB_06920</name>
</gene>
<dbReference type="AlphaFoldDB" id="A0A225D877"/>
<accession>A0A225D877</accession>
<organism evidence="1 2">
    <name type="scientific">Fimbriiglobus ruber</name>
    <dbReference type="NCBI Taxonomy" id="1908690"/>
    <lineage>
        <taxon>Bacteria</taxon>
        <taxon>Pseudomonadati</taxon>
        <taxon>Planctomycetota</taxon>
        <taxon>Planctomycetia</taxon>
        <taxon>Gemmatales</taxon>
        <taxon>Gemmataceae</taxon>
        <taxon>Fimbriiglobus</taxon>
    </lineage>
</organism>
<evidence type="ECO:0000313" key="2">
    <source>
        <dbReference type="Proteomes" id="UP000214646"/>
    </source>
</evidence>
<comment type="caution">
    <text evidence="1">The sequence shown here is derived from an EMBL/GenBank/DDBJ whole genome shotgun (WGS) entry which is preliminary data.</text>
</comment>
<proteinExistence type="predicted"/>
<dbReference type="Proteomes" id="UP000214646">
    <property type="component" value="Unassembled WGS sequence"/>
</dbReference>